<evidence type="ECO:0000259" key="1">
    <source>
        <dbReference type="Pfam" id="PF16347"/>
    </source>
</evidence>
<dbReference type="PANTHER" id="PTHR46615">
    <property type="entry name" value="ARYLSULFATASE K"/>
    <property type="match status" value="1"/>
</dbReference>
<dbReference type="Pfam" id="PF16347">
    <property type="entry name" value="SGSH_C"/>
    <property type="match status" value="1"/>
</dbReference>
<dbReference type="InterPro" id="IPR051849">
    <property type="entry name" value="GAG-degrading_sulfatase"/>
</dbReference>
<comment type="caution">
    <text evidence="2">The sequence shown here is derived from an EMBL/GenBank/DDBJ whole genome shotgun (WGS) entry which is preliminary data.</text>
</comment>
<proteinExistence type="predicted"/>
<dbReference type="GO" id="GO:0004065">
    <property type="term" value="F:arylsulfatase activity"/>
    <property type="evidence" value="ECO:0007669"/>
    <property type="project" value="TreeGrafter"/>
</dbReference>
<feature type="non-terminal residue" evidence="2">
    <location>
        <position position="1"/>
    </location>
</feature>
<evidence type="ECO:0000313" key="2">
    <source>
        <dbReference type="EMBL" id="GAG38992.1"/>
    </source>
</evidence>
<dbReference type="Gene3D" id="3.40.720.10">
    <property type="entry name" value="Alkaline Phosphatase, subunit A"/>
    <property type="match status" value="1"/>
</dbReference>
<accession>X0XUS6</accession>
<dbReference type="PANTHER" id="PTHR46615:SF1">
    <property type="entry name" value="ARYLSULFATASE K"/>
    <property type="match status" value="1"/>
</dbReference>
<reference evidence="2" key="1">
    <citation type="journal article" date="2014" name="Front. Microbiol.">
        <title>High frequency of phylogenetically diverse reductive dehalogenase-homologous genes in deep subseafloor sedimentary metagenomes.</title>
        <authorList>
            <person name="Kawai M."/>
            <person name="Futagami T."/>
            <person name="Toyoda A."/>
            <person name="Takaki Y."/>
            <person name="Nishi S."/>
            <person name="Hori S."/>
            <person name="Arai W."/>
            <person name="Tsubouchi T."/>
            <person name="Morono Y."/>
            <person name="Uchiyama I."/>
            <person name="Ito T."/>
            <person name="Fujiyama A."/>
            <person name="Inagaki F."/>
            <person name="Takami H."/>
        </authorList>
    </citation>
    <scope>NUCLEOTIDE SEQUENCE</scope>
    <source>
        <strain evidence="2">Expedition CK06-06</strain>
    </source>
</reference>
<protein>
    <recommendedName>
        <fullName evidence="1">N-sulphoglucosamine sulphohydrolase C-terminal domain-containing protein</fullName>
    </recommendedName>
</protein>
<name>X0XUS6_9ZZZZ</name>
<dbReference type="GO" id="GO:0015024">
    <property type="term" value="F:glucuronate-2-sulfatase activity"/>
    <property type="evidence" value="ECO:0007669"/>
    <property type="project" value="TreeGrafter"/>
</dbReference>
<organism evidence="2">
    <name type="scientific">marine sediment metagenome</name>
    <dbReference type="NCBI Taxonomy" id="412755"/>
    <lineage>
        <taxon>unclassified sequences</taxon>
        <taxon>metagenomes</taxon>
        <taxon>ecological metagenomes</taxon>
    </lineage>
</organism>
<gene>
    <name evidence="2" type="ORF">S01H1_65680</name>
</gene>
<feature type="domain" description="N-sulphoglucosamine sulphohydrolase C-terminal" evidence="1">
    <location>
        <begin position="2"/>
        <end position="113"/>
    </location>
</feature>
<dbReference type="SUPFAM" id="SSF53649">
    <property type="entry name" value="Alkaline phosphatase-like"/>
    <property type="match status" value="1"/>
</dbReference>
<dbReference type="EMBL" id="BARS01043374">
    <property type="protein sequence ID" value="GAG38992.1"/>
    <property type="molecule type" value="Genomic_DNA"/>
</dbReference>
<sequence length="131" mass="15106">KGKQRDALCYLLDVFPSLCELAGLPTPQSVEGKSLAPVMRGETTQVRDSLFAAYRHFQRMVRKDDWKLIRYNVKGVDTTQLFNLRDDPWETTNLAQDPEHAQRVEALTAVLRKWMAETDDPCDLDNPGWKR</sequence>
<dbReference type="InterPro" id="IPR017850">
    <property type="entry name" value="Alkaline_phosphatase_core_sf"/>
</dbReference>
<dbReference type="InterPro" id="IPR032506">
    <property type="entry name" value="SGSH_C"/>
</dbReference>
<dbReference type="AlphaFoldDB" id="X0XUS6"/>